<sequence>MMKFLKVAGISVLALAVFIAALIAWYWLDARASLQADIRACPSVTTEQATAAVLKNVLLNGERLFSKPHLTQKDVIIEERGVQVGQTGTLVPFRIDGVTDRRYFGMTGCASLDAVEYATEYYTEP</sequence>
<dbReference type="EMBL" id="KU318421">
    <property type="protein sequence ID" value="ANS55397.1"/>
    <property type="molecule type" value="Genomic_DNA"/>
</dbReference>
<protein>
    <submittedName>
        <fullName evidence="2">Phosphonate ABC transporter substrate-binding protein</fullName>
    </submittedName>
</protein>
<evidence type="ECO:0000256" key="1">
    <source>
        <dbReference type="SAM" id="Phobius"/>
    </source>
</evidence>
<gene>
    <name evidence="3" type="ORF">NUITMVK2_2270</name>
</gene>
<geneLocation type="plasmid" evidence="3 4">
    <name>pNUITM-VK2</name>
</geneLocation>
<reference evidence="2" key="1">
    <citation type="submission" date="2015-12" db="EMBL/GenBank/DDBJ databases">
        <title>Klebsiella pneumoniae strain KP04 plasmid pKP04VIM, complete sequence.</title>
        <authorList>
            <person name="Li R."/>
            <person name="Lin D."/>
            <person name="Chen C."/>
        </authorList>
    </citation>
    <scope>NUCLEOTIDE SEQUENCE</scope>
    <source>
        <plasmid evidence="2">pKP04VIM</plasmid>
    </source>
</reference>
<dbReference type="Proteomes" id="UP001319930">
    <property type="component" value="Plasmid pNUITM-VK2"/>
</dbReference>
<dbReference type="GeneID" id="93756972"/>
<organism evidence="2">
    <name type="scientific">Klebsiella pneumoniae</name>
    <dbReference type="NCBI Taxonomy" id="573"/>
    <lineage>
        <taxon>Bacteria</taxon>
        <taxon>Pseudomonadati</taxon>
        <taxon>Pseudomonadota</taxon>
        <taxon>Gammaproteobacteria</taxon>
        <taxon>Enterobacterales</taxon>
        <taxon>Enterobacteriaceae</taxon>
        <taxon>Klebsiella/Raoultella group</taxon>
        <taxon>Klebsiella</taxon>
        <taxon>Klebsiella pneumoniae complex</taxon>
    </lineage>
</organism>
<keyword evidence="2" id="KW-0614">Plasmid</keyword>
<proteinExistence type="predicted"/>
<keyword evidence="1" id="KW-1133">Transmembrane helix</keyword>
<reference evidence="3 4" key="2">
    <citation type="submission" date="2021-09" db="EMBL/GenBank/DDBJ databases">
        <title>Whole genome sequencing of antimicrobial-resistant bacteria isolated from aquatic animals, plants, and environment in Asia.</title>
        <authorList>
            <person name="Hirabayashi A."/>
            <person name="Suzuki M."/>
        </authorList>
    </citation>
    <scope>NUCLEOTIDE SEQUENCE [LARGE SCALE GENOMIC DNA]</scope>
    <source>
        <strain evidence="3 4">NUITM-VK2</strain>
        <plasmid evidence="3 4">pNUITM-VK2</plasmid>
    </source>
</reference>
<keyword evidence="1" id="KW-0812">Transmembrane</keyword>
<feature type="transmembrane region" description="Helical" evidence="1">
    <location>
        <begin position="7"/>
        <end position="28"/>
    </location>
</feature>
<keyword evidence="1" id="KW-0472">Membrane</keyword>
<geneLocation type="plasmid" evidence="2">
    <name>pKP04VIM</name>
</geneLocation>
<dbReference type="EMBL" id="AP025164">
    <property type="protein sequence ID" value="BDB31113.1"/>
    <property type="molecule type" value="Genomic_DNA"/>
</dbReference>
<dbReference type="AlphaFoldDB" id="A0A1B1LQX1"/>
<dbReference type="PATRIC" id="fig|573.1650.peg.5268"/>
<accession>A0A1B1LQX1</accession>
<evidence type="ECO:0000313" key="2">
    <source>
        <dbReference type="EMBL" id="ANS55397.1"/>
    </source>
</evidence>
<evidence type="ECO:0000313" key="4">
    <source>
        <dbReference type="Proteomes" id="UP001319930"/>
    </source>
</evidence>
<dbReference type="RefSeq" id="WP_014839919.1">
    <property type="nucleotide sequence ID" value="NZ_AP018583.1"/>
</dbReference>
<evidence type="ECO:0000313" key="3">
    <source>
        <dbReference type="EMBL" id="BDB31113.1"/>
    </source>
</evidence>
<name>A0A1B1LQX1_KLEPN</name>